<accession>A0ABP4B752</accession>
<gene>
    <name evidence="1" type="ORF">GCM10009560_63190</name>
</gene>
<name>A0ABP4B752_9ACTN</name>
<keyword evidence="2" id="KW-1185">Reference proteome</keyword>
<dbReference type="EMBL" id="BAAAHQ010000040">
    <property type="protein sequence ID" value="GAA0947028.1"/>
    <property type="molecule type" value="Genomic_DNA"/>
</dbReference>
<reference evidence="2" key="1">
    <citation type="journal article" date="2019" name="Int. J. Syst. Evol. Microbiol.">
        <title>The Global Catalogue of Microorganisms (GCM) 10K type strain sequencing project: providing services to taxonomists for standard genome sequencing and annotation.</title>
        <authorList>
            <consortium name="The Broad Institute Genomics Platform"/>
            <consortium name="The Broad Institute Genome Sequencing Center for Infectious Disease"/>
            <person name="Wu L."/>
            <person name="Ma J."/>
        </authorList>
    </citation>
    <scope>NUCLEOTIDE SEQUENCE [LARGE SCALE GENOMIC DNA]</scope>
    <source>
        <strain evidence="2">JCM 11136</strain>
    </source>
</reference>
<proteinExistence type="predicted"/>
<evidence type="ECO:0000313" key="2">
    <source>
        <dbReference type="Proteomes" id="UP001501578"/>
    </source>
</evidence>
<comment type="caution">
    <text evidence="1">The sequence shown here is derived from an EMBL/GenBank/DDBJ whole genome shotgun (WGS) entry which is preliminary data.</text>
</comment>
<dbReference type="Proteomes" id="UP001501578">
    <property type="component" value="Unassembled WGS sequence"/>
</dbReference>
<sequence length="119" mass="12722">MGRVSAAALGAGESARKACLHCDGPGADDAPAEQFEWEVLLHSDSGEKPVARGSSAFQSTAMDEVRAVMRCASSVSTVEGRILHKIYDLGRCADPYSSREVFRVFLDSAGSVRFERVIG</sequence>
<protein>
    <submittedName>
        <fullName evidence="1">Uncharacterized protein</fullName>
    </submittedName>
</protein>
<organism evidence="1 2">
    <name type="scientific">Nonomuraea longicatena</name>
    <dbReference type="NCBI Taxonomy" id="83682"/>
    <lineage>
        <taxon>Bacteria</taxon>
        <taxon>Bacillati</taxon>
        <taxon>Actinomycetota</taxon>
        <taxon>Actinomycetes</taxon>
        <taxon>Streptosporangiales</taxon>
        <taxon>Streptosporangiaceae</taxon>
        <taxon>Nonomuraea</taxon>
    </lineage>
</organism>
<evidence type="ECO:0000313" key="1">
    <source>
        <dbReference type="EMBL" id="GAA0947028.1"/>
    </source>
</evidence>